<evidence type="ECO:0000313" key="2">
    <source>
        <dbReference type="Proteomes" id="UP001054252"/>
    </source>
</evidence>
<reference evidence="1 2" key="1">
    <citation type="journal article" date="2021" name="Commun. Biol.">
        <title>The genome of Shorea leprosula (Dipterocarpaceae) highlights the ecological relevance of drought in aseasonal tropical rainforests.</title>
        <authorList>
            <person name="Ng K.K.S."/>
            <person name="Kobayashi M.J."/>
            <person name="Fawcett J.A."/>
            <person name="Hatakeyama M."/>
            <person name="Paape T."/>
            <person name="Ng C.H."/>
            <person name="Ang C.C."/>
            <person name="Tnah L.H."/>
            <person name="Lee C.T."/>
            <person name="Nishiyama T."/>
            <person name="Sese J."/>
            <person name="O'Brien M.J."/>
            <person name="Copetti D."/>
            <person name="Mohd Noor M.I."/>
            <person name="Ong R.C."/>
            <person name="Putra M."/>
            <person name="Sireger I.Z."/>
            <person name="Indrioko S."/>
            <person name="Kosugi Y."/>
            <person name="Izuno A."/>
            <person name="Isagi Y."/>
            <person name="Lee S.L."/>
            <person name="Shimizu K.K."/>
        </authorList>
    </citation>
    <scope>NUCLEOTIDE SEQUENCE [LARGE SCALE GENOMIC DNA]</scope>
    <source>
        <strain evidence="1">214</strain>
    </source>
</reference>
<dbReference type="AlphaFoldDB" id="A0AAV5J8A0"/>
<keyword evidence="2" id="KW-1185">Reference proteome</keyword>
<evidence type="ECO:0000313" key="1">
    <source>
        <dbReference type="EMBL" id="GKV10839.1"/>
    </source>
</evidence>
<proteinExistence type="predicted"/>
<dbReference type="EMBL" id="BPVZ01000033">
    <property type="protein sequence ID" value="GKV10839.1"/>
    <property type="molecule type" value="Genomic_DNA"/>
</dbReference>
<name>A0AAV5J8A0_9ROSI</name>
<sequence>MSDIFKNNLHRMITLQVQSHEDEHGTLRSWCAYTLNSIDADVNLASFSTANSQDSSSIMSTSLYNNLGPPQYECKDCKAILWGAERVDKTKQTKNPSFSLCCQEGKIKLTPFRKPPILLRRLLNPKGDQDSVVFRRNIRRYNGSFAFTTIGGNIDRSVVISQIFGNI</sequence>
<accession>A0AAV5J8A0</accession>
<comment type="caution">
    <text evidence="1">The sequence shown here is derived from an EMBL/GenBank/DDBJ whole genome shotgun (WGS) entry which is preliminary data.</text>
</comment>
<organism evidence="1 2">
    <name type="scientific">Rubroshorea leprosula</name>
    <dbReference type="NCBI Taxonomy" id="152421"/>
    <lineage>
        <taxon>Eukaryota</taxon>
        <taxon>Viridiplantae</taxon>
        <taxon>Streptophyta</taxon>
        <taxon>Embryophyta</taxon>
        <taxon>Tracheophyta</taxon>
        <taxon>Spermatophyta</taxon>
        <taxon>Magnoliopsida</taxon>
        <taxon>eudicotyledons</taxon>
        <taxon>Gunneridae</taxon>
        <taxon>Pentapetalae</taxon>
        <taxon>rosids</taxon>
        <taxon>malvids</taxon>
        <taxon>Malvales</taxon>
        <taxon>Dipterocarpaceae</taxon>
        <taxon>Rubroshorea</taxon>
    </lineage>
</organism>
<protein>
    <submittedName>
        <fullName evidence="1">Uncharacterized protein</fullName>
    </submittedName>
</protein>
<gene>
    <name evidence="1" type="ORF">SLEP1_g22150</name>
</gene>
<dbReference type="Proteomes" id="UP001054252">
    <property type="component" value="Unassembled WGS sequence"/>
</dbReference>